<evidence type="ECO:0000313" key="7">
    <source>
        <dbReference type="EMBL" id="MBB6497138.1"/>
    </source>
</evidence>
<reference evidence="9 10" key="3">
    <citation type="submission" date="2020-07" db="EMBL/GenBank/DDBJ databases">
        <title>Genomic Encyclopedia of Type Strains, Phase IV (KMG-V): Genome sequencing to study the core and pangenomes of soil and plant-associated prokaryotes.</title>
        <authorList>
            <person name="Whitman W."/>
        </authorList>
    </citation>
    <scope>NUCLEOTIDE SEQUENCE [LARGE SCALE GENOMIC DNA]</scope>
    <source>
        <strain evidence="5 9">C13</strain>
        <strain evidence="6 10">C14</strain>
        <strain evidence="7 11">D1</strain>
    </source>
</reference>
<dbReference type="Proteomes" id="UP000239462">
    <property type="component" value="Chromosome"/>
</dbReference>
<protein>
    <submittedName>
        <fullName evidence="4">Polynucleotide phosphorylase/polyadenylase</fullName>
    </submittedName>
    <submittedName>
        <fullName evidence="5">Ribosomal RNA assembly protein</fullName>
    </submittedName>
</protein>
<dbReference type="AlphaFoldDB" id="A0A2L1CA99"/>
<dbReference type="Pfam" id="PF17903">
    <property type="entry name" value="KH_KRR1_1st"/>
    <property type="match status" value="1"/>
</dbReference>
<feature type="domain" description="K Homology" evidence="3">
    <location>
        <begin position="85"/>
        <end position="157"/>
    </location>
</feature>
<dbReference type="KEGG" id="mmad:MMJJ_03790"/>
<accession>A0A2L1CA99</accession>
<evidence type="ECO:0000313" key="10">
    <source>
        <dbReference type="Proteomes" id="UP000571751"/>
    </source>
</evidence>
<feature type="domain" description="K Homology" evidence="3">
    <location>
        <begin position="2"/>
        <end position="71"/>
    </location>
</feature>
<dbReference type="CDD" id="cd22390">
    <property type="entry name" value="KH-I_Dim2p_like_rpt2"/>
    <property type="match status" value="1"/>
</dbReference>
<dbReference type="FunFam" id="3.30.1370.10:FF:000076">
    <property type="entry name" value="KH domain protein"/>
    <property type="match status" value="1"/>
</dbReference>
<dbReference type="SUPFAM" id="SSF54791">
    <property type="entry name" value="Eukaryotic type KH-domain (KH-domain type I)"/>
    <property type="match status" value="2"/>
</dbReference>
<dbReference type="InterPro" id="IPR004087">
    <property type="entry name" value="KH_dom"/>
</dbReference>
<keyword evidence="1 2" id="KW-0694">RNA-binding</keyword>
<dbReference type="InterPro" id="IPR019964">
    <property type="entry name" value="KH_domain_protein_archaea"/>
</dbReference>
<dbReference type="PROSITE" id="PS50084">
    <property type="entry name" value="KH_TYPE_1"/>
    <property type="match status" value="1"/>
</dbReference>
<dbReference type="CDD" id="cd22389">
    <property type="entry name" value="KH-I_Dim2p_like_rpt1"/>
    <property type="match status" value="1"/>
</dbReference>
<dbReference type="PANTHER" id="PTHR12826">
    <property type="entry name" value="RIBONUCLEASE Y"/>
    <property type="match status" value="1"/>
</dbReference>
<evidence type="ECO:0000313" key="5">
    <source>
        <dbReference type="EMBL" id="MBA2864212.1"/>
    </source>
</evidence>
<evidence type="ECO:0000259" key="3">
    <source>
        <dbReference type="SMART" id="SM00322"/>
    </source>
</evidence>
<dbReference type="GO" id="GO:0003723">
    <property type="term" value="F:RNA binding"/>
    <property type="evidence" value="ECO:0007669"/>
    <property type="project" value="UniProtKB-UniRule"/>
</dbReference>
<evidence type="ECO:0000256" key="1">
    <source>
        <dbReference type="ARBA" id="ARBA00022884"/>
    </source>
</evidence>
<gene>
    <name evidence="5" type="ORF">HNP94_001212</name>
    <name evidence="6" type="ORF">HNP95_001801</name>
    <name evidence="7" type="ORF">HNP96_001179</name>
    <name evidence="4" type="ORF">MMJJ_03790</name>
</gene>
<dbReference type="EMBL" id="JACDUO010000001">
    <property type="protein sequence ID" value="MBA2864212.1"/>
    <property type="molecule type" value="Genomic_DNA"/>
</dbReference>
<evidence type="ECO:0000313" key="11">
    <source>
        <dbReference type="Proteomes" id="UP000590564"/>
    </source>
</evidence>
<dbReference type="Pfam" id="PF22891">
    <property type="entry name" value="KH_PNO1_2nd"/>
    <property type="match status" value="1"/>
</dbReference>
<reference evidence="8" key="1">
    <citation type="journal article" date="2018" name="Genome Announc.">
        <title>Complete Genome Sequence of the Methanococcus maripaludis Type Strain JJ (DSM 2067), a Model for Selenoprotein Synthesis in Archaea.</title>
        <authorList>
            <person name="Poehlein A."/>
            <person name="Heym D."/>
            <person name="Quitzke V."/>
            <person name="Fersch J."/>
            <person name="Daniel R."/>
            <person name="Rother M."/>
        </authorList>
    </citation>
    <scope>NUCLEOTIDE SEQUENCE [LARGE SCALE GENOMIC DNA]</scope>
    <source>
        <strain evidence="8">DSM 2067</strain>
    </source>
</reference>
<dbReference type="EMBL" id="CP026606">
    <property type="protein sequence ID" value="AVB75796.1"/>
    <property type="molecule type" value="Genomic_DNA"/>
</dbReference>
<reference evidence="4" key="2">
    <citation type="submission" date="2018-02" db="EMBL/GenBank/DDBJ databases">
        <title>Complete genome sequence of the Methanococcus maripaludis type strain JJ (DSM 2067), a model for selenoprotein synthesis in Archaea.</title>
        <authorList>
            <person name="Poehlein A."/>
            <person name="Heym D."/>
            <person name="Quitzke V."/>
            <person name="Fersch J."/>
            <person name="Daniel R."/>
            <person name="Rother M."/>
        </authorList>
    </citation>
    <scope>NUCLEOTIDE SEQUENCE [LARGE SCALE GENOMIC DNA]</scope>
    <source>
        <strain evidence="4">DSM 2067</strain>
    </source>
</reference>
<proteinExistence type="predicted"/>
<dbReference type="EMBL" id="JACHED010000002">
    <property type="protein sequence ID" value="MBB6497138.1"/>
    <property type="molecule type" value="Genomic_DNA"/>
</dbReference>
<dbReference type="NCBIfam" id="TIGR03665">
    <property type="entry name" value="arCOG04150"/>
    <property type="match status" value="1"/>
</dbReference>
<evidence type="ECO:0000313" key="4">
    <source>
        <dbReference type="EMBL" id="AVB75796.1"/>
    </source>
</evidence>
<evidence type="ECO:0000313" key="8">
    <source>
        <dbReference type="Proteomes" id="UP000239462"/>
    </source>
</evidence>
<dbReference type="NCBIfam" id="NF010327">
    <property type="entry name" value="PRK13763.1-2"/>
    <property type="match status" value="1"/>
</dbReference>
<dbReference type="Gene3D" id="3.30.1370.10">
    <property type="entry name" value="K Homology domain, type 1"/>
    <property type="match status" value="2"/>
</dbReference>
<evidence type="ECO:0000313" key="6">
    <source>
        <dbReference type="EMBL" id="MBA2869605.1"/>
    </source>
</evidence>
<sequence>MYENVEVVKIPKERTGILIGTHGEVRKKLESDLGVELEIDSEGEVNIYSTDEQKDPLALWKARDIVKAIGRGFNPEKALKLVSDEYAFEVIDISEYGNSDKALQRLKGRIIGSSGKSRRYIEELTSTHISVYGKTVSIIGEIETAKIAKDAIEMLLRGTSHSKMYKFLERHRQDVKRSELRLWK</sequence>
<dbReference type="RefSeq" id="WP_104837429.1">
    <property type="nucleotide sequence ID" value="NZ_CP026606.1"/>
</dbReference>
<dbReference type="InterPro" id="IPR055211">
    <property type="entry name" value="KH_PNO1_2nd"/>
</dbReference>
<evidence type="ECO:0000256" key="2">
    <source>
        <dbReference type="PROSITE-ProRule" id="PRU00117"/>
    </source>
</evidence>
<evidence type="ECO:0000313" key="9">
    <source>
        <dbReference type="Proteomes" id="UP000567099"/>
    </source>
</evidence>
<name>A0A2L1CA99_METMI</name>
<organism evidence="4 8">
    <name type="scientific">Methanococcus maripaludis</name>
    <name type="common">Methanococcus deltae</name>
    <dbReference type="NCBI Taxonomy" id="39152"/>
    <lineage>
        <taxon>Archaea</taxon>
        <taxon>Methanobacteriati</taxon>
        <taxon>Methanobacteriota</taxon>
        <taxon>Methanomada group</taxon>
        <taxon>Methanococci</taxon>
        <taxon>Methanococcales</taxon>
        <taxon>Methanococcaceae</taxon>
        <taxon>Methanococcus</taxon>
    </lineage>
</organism>
<dbReference type="SMART" id="SM00322">
    <property type="entry name" value="KH"/>
    <property type="match status" value="2"/>
</dbReference>
<dbReference type="InterPro" id="IPR036612">
    <property type="entry name" value="KH_dom_type_1_sf"/>
</dbReference>
<dbReference type="PANTHER" id="PTHR12826:SF13">
    <property type="entry name" value="RNA-BINDING PROTEIN PNO1"/>
    <property type="match status" value="1"/>
</dbReference>
<dbReference type="Proteomes" id="UP000590564">
    <property type="component" value="Unassembled WGS sequence"/>
</dbReference>
<dbReference type="InterPro" id="IPR041174">
    <property type="entry name" value="KRR1-like_KH1"/>
</dbReference>
<dbReference type="Proteomes" id="UP000567099">
    <property type="component" value="Unassembled WGS sequence"/>
</dbReference>
<dbReference type="GeneID" id="36101472"/>
<dbReference type="Proteomes" id="UP000571751">
    <property type="component" value="Unassembled WGS sequence"/>
</dbReference>
<dbReference type="EMBL" id="JACDUP010000003">
    <property type="protein sequence ID" value="MBA2869605.1"/>
    <property type="molecule type" value="Genomic_DNA"/>
</dbReference>